<gene>
    <name evidence="19" type="ORF">ECRASSUSDP1_LOCUS3675</name>
</gene>
<dbReference type="AlphaFoldDB" id="A0AAD1X444"/>
<keyword evidence="6" id="KW-0004">4Fe-4S</keyword>
<dbReference type="SFLD" id="SFLDG01082">
    <property type="entry name" value="B12-binding_domain_containing"/>
    <property type="match status" value="1"/>
</dbReference>
<evidence type="ECO:0000256" key="2">
    <source>
        <dbReference type="ARBA" id="ARBA00002399"/>
    </source>
</evidence>
<feature type="compositionally biased region" description="Acidic residues" evidence="15">
    <location>
        <begin position="1"/>
        <end position="10"/>
    </location>
</feature>
<keyword evidence="12" id="KW-0411">Iron-sulfur</keyword>
<dbReference type="PANTHER" id="PTHR11918">
    <property type="entry name" value="RADICAL SAM PROTEINS"/>
    <property type="match status" value="1"/>
</dbReference>
<feature type="domain" description="MTTase N-terminal" evidence="17">
    <location>
        <begin position="55"/>
        <end position="163"/>
    </location>
</feature>
<dbReference type="PROSITE" id="PS50926">
    <property type="entry name" value="TRAM"/>
    <property type="match status" value="1"/>
</dbReference>
<sequence length="569" mass="64198">MESMDIEDLFDSAPTKVTENTTSTVGKRKIIKRAAPRKKRVVQEAEAGGVVPGTQKIYVKTQGCSHNISDGEFMMGLLAEYGYQLVDRIEESDACLFNSCTVKNPSQDHFLFIVEKAKKMGKPVVVSGCVPQGDRNLKELDDVSILGISQIDRVVEVMEETIKGNTVRLLAKKELPTLDLPKIRKNKLLEIIPLSTGCLNSCTYCKTKHARGILGSYAPDAIISRASQAIEEGVREIWLTSEDTGAYGRDIGTSLPELVRGVLKIVPSHVMVRVGMTNPPYIKEHLDAMSDILNHPRVFGFLHIPVQSGSNPVLENMNREYTVEEFKRVCDHLLENVPNLTIATDIICGFCYETPEQFDETMELIDHYKFPVVNISKFYSRPGTEASKWPKVPPKEAKERSTRLTHLFNKYRCYDHYQDTIQRVWIFENDDKSDATVVGHTKGYVKVLIKKQEGINLLGKQVIVKITSTHKWHITGDIIEMNPDPIEVPEDYFEKCVEARDEKNNKLRIGFEKVEEEDTQESDTGIKIARNETDKSAPLLSSFTEKMIGLGCLVVGSMMLYNRLSEDLF</sequence>
<evidence type="ECO:0000259" key="17">
    <source>
        <dbReference type="PROSITE" id="PS51449"/>
    </source>
</evidence>
<dbReference type="Gene3D" id="3.80.30.20">
    <property type="entry name" value="tm_1862 like domain"/>
    <property type="match status" value="1"/>
</dbReference>
<dbReference type="InterPro" id="IPR058240">
    <property type="entry name" value="rSAM_sf"/>
</dbReference>
<dbReference type="Gene3D" id="3.40.50.12160">
    <property type="entry name" value="Methylthiotransferase, N-terminal domain"/>
    <property type="match status" value="1"/>
</dbReference>
<name>A0AAD1X444_EUPCR</name>
<dbReference type="FunFam" id="3.40.50.12160:FF:000009">
    <property type="entry name" value="threonylcarbamoyladenosine tRNA methylthiotransferase"/>
    <property type="match status" value="1"/>
</dbReference>
<keyword evidence="20" id="KW-1185">Reference proteome</keyword>
<comment type="similarity">
    <text evidence="3">Belongs to the methylthiotransferase family. CDKAL1 subfamily.</text>
</comment>
<dbReference type="Pfam" id="PF04055">
    <property type="entry name" value="Radical_SAM"/>
    <property type="match status" value="1"/>
</dbReference>
<reference evidence="19" key="1">
    <citation type="submission" date="2023-07" db="EMBL/GenBank/DDBJ databases">
        <authorList>
            <consortium name="AG Swart"/>
            <person name="Singh M."/>
            <person name="Singh A."/>
            <person name="Seah K."/>
            <person name="Emmerich C."/>
        </authorList>
    </citation>
    <scope>NUCLEOTIDE SEQUENCE</scope>
    <source>
        <strain evidence="19">DP1</strain>
    </source>
</reference>
<comment type="function">
    <text evidence="2">Catalyzes the methylthiolation of N6-threonylcarbamoyladenosine (t(6)A), leading to the formation of 2-methylthio-N6-threonylcarbamoyladenosine (ms(2)t(6)A) at position 37 in tRNAs that read codons beginning with adenine.</text>
</comment>
<keyword evidence="8" id="KW-0949">S-adenosyl-L-methionine</keyword>
<dbReference type="NCBIfam" id="TIGR00089">
    <property type="entry name" value="MiaB/RimO family radical SAM methylthiotransferase"/>
    <property type="match status" value="1"/>
</dbReference>
<dbReference type="PROSITE" id="PS01278">
    <property type="entry name" value="MTTASE_RADICAL"/>
    <property type="match status" value="1"/>
</dbReference>
<dbReference type="InterPro" id="IPR038135">
    <property type="entry name" value="Methylthiotransferase_N_sf"/>
</dbReference>
<dbReference type="InterPro" id="IPR005839">
    <property type="entry name" value="Methylthiotransferase"/>
</dbReference>
<dbReference type="GO" id="GO:0051539">
    <property type="term" value="F:4 iron, 4 sulfur cluster binding"/>
    <property type="evidence" value="ECO:0007669"/>
    <property type="project" value="UniProtKB-KW"/>
</dbReference>
<evidence type="ECO:0000256" key="8">
    <source>
        <dbReference type="ARBA" id="ARBA00022691"/>
    </source>
</evidence>
<evidence type="ECO:0000259" key="16">
    <source>
        <dbReference type="PROSITE" id="PS50926"/>
    </source>
</evidence>
<dbReference type="GO" id="GO:0035598">
    <property type="term" value="F:tRNA (N(6)-L-threonylcarbamoyladenosine(37)-C(2))-methylthiotransferase activity"/>
    <property type="evidence" value="ECO:0007669"/>
    <property type="project" value="UniProtKB-EC"/>
</dbReference>
<dbReference type="NCBIfam" id="TIGR01578">
    <property type="entry name" value="MiaB-like-B"/>
    <property type="match status" value="1"/>
</dbReference>
<dbReference type="SFLD" id="SFLDS00029">
    <property type="entry name" value="Radical_SAM"/>
    <property type="match status" value="1"/>
</dbReference>
<evidence type="ECO:0000256" key="11">
    <source>
        <dbReference type="ARBA" id="ARBA00023004"/>
    </source>
</evidence>
<dbReference type="Proteomes" id="UP001295684">
    <property type="component" value="Unassembled WGS sequence"/>
</dbReference>
<evidence type="ECO:0000313" key="20">
    <source>
        <dbReference type="Proteomes" id="UP001295684"/>
    </source>
</evidence>
<dbReference type="PROSITE" id="PS51449">
    <property type="entry name" value="MTTASE_N"/>
    <property type="match status" value="1"/>
</dbReference>
<dbReference type="SUPFAM" id="SSF102114">
    <property type="entry name" value="Radical SAM enzymes"/>
    <property type="match status" value="1"/>
</dbReference>
<evidence type="ECO:0000313" key="19">
    <source>
        <dbReference type="EMBL" id="CAI2362353.1"/>
    </source>
</evidence>
<feature type="domain" description="TRAM" evidence="16">
    <location>
        <begin position="415"/>
        <end position="480"/>
    </location>
</feature>
<dbReference type="SMART" id="SM00729">
    <property type="entry name" value="Elp3"/>
    <property type="match status" value="1"/>
</dbReference>
<evidence type="ECO:0000256" key="10">
    <source>
        <dbReference type="ARBA" id="ARBA00022723"/>
    </source>
</evidence>
<accession>A0AAD1X444</accession>
<dbReference type="GO" id="GO:0046872">
    <property type="term" value="F:metal ion binding"/>
    <property type="evidence" value="ECO:0007669"/>
    <property type="project" value="UniProtKB-KW"/>
</dbReference>
<keyword evidence="7" id="KW-0808">Transferase</keyword>
<dbReference type="InterPro" id="IPR013848">
    <property type="entry name" value="Methylthiotransferase_N"/>
</dbReference>
<dbReference type="PROSITE" id="PS51918">
    <property type="entry name" value="RADICAL_SAM"/>
    <property type="match status" value="1"/>
</dbReference>
<evidence type="ECO:0000256" key="12">
    <source>
        <dbReference type="ARBA" id="ARBA00023014"/>
    </source>
</evidence>
<feature type="region of interest" description="Disordered" evidence="15">
    <location>
        <begin position="1"/>
        <end position="22"/>
    </location>
</feature>
<dbReference type="GO" id="GO:0005783">
    <property type="term" value="C:endoplasmic reticulum"/>
    <property type="evidence" value="ECO:0007669"/>
    <property type="project" value="TreeGrafter"/>
</dbReference>
<comment type="cofactor">
    <cofactor evidence="1">
        <name>[4Fe-4S] cluster</name>
        <dbReference type="ChEBI" id="CHEBI:49883"/>
    </cofactor>
</comment>
<dbReference type="InterPro" id="IPR006638">
    <property type="entry name" value="Elp3/MiaA/NifB-like_rSAM"/>
</dbReference>
<dbReference type="EMBL" id="CAMPGE010003518">
    <property type="protein sequence ID" value="CAI2362353.1"/>
    <property type="molecule type" value="Genomic_DNA"/>
</dbReference>
<evidence type="ECO:0000256" key="7">
    <source>
        <dbReference type="ARBA" id="ARBA00022679"/>
    </source>
</evidence>
<evidence type="ECO:0000256" key="4">
    <source>
        <dbReference type="ARBA" id="ARBA00013273"/>
    </source>
</evidence>
<dbReference type="FunFam" id="3.80.30.20:FF:000002">
    <property type="entry name" value="threonylcarbamoyladenosine tRNA methylthiotransferase isoform X2"/>
    <property type="match status" value="1"/>
</dbReference>
<proteinExistence type="inferred from homology"/>
<evidence type="ECO:0000256" key="3">
    <source>
        <dbReference type="ARBA" id="ARBA00008616"/>
    </source>
</evidence>
<organism evidence="19 20">
    <name type="scientific">Euplotes crassus</name>
    <dbReference type="NCBI Taxonomy" id="5936"/>
    <lineage>
        <taxon>Eukaryota</taxon>
        <taxon>Sar</taxon>
        <taxon>Alveolata</taxon>
        <taxon>Ciliophora</taxon>
        <taxon>Intramacronucleata</taxon>
        <taxon>Spirotrichea</taxon>
        <taxon>Hypotrichia</taxon>
        <taxon>Euplotida</taxon>
        <taxon>Euplotidae</taxon>
        <taxon>Moneuplotes</taxon>
    </lineage>
</organism>
<dbReference type="CDD" id="cd01335">
    <property type="entry name" value="Radical_SAM"/>
    <property type="match status" value="1"/>
</dbReference>
<evidence type="ECO:0000256" key="13">
    <source>
        <dbReference type="ARBA" id="ARBA00031213"/>
    </source>
</evidence>
<dbReference type="EC" id="2.8.4.5" evidence="4"/>
<feature type="domain" description="Radical SAM core" evidence="18">
    <location>
        <begin position="184"/>
        <end position="415"/>
    </location>
</feature>
<keyword evidence="11" id="KW-0408">Iron</keyword>
<dbReference type="InterPro" id="IPR020612">
    <property type="entry name" value="Methylthiotransferase_CS"/>
</dbReference>
<dbReference type="InterPro" id="IPR002792">
    <property type="entry name" value="TRAM_dom"/>
</dbReference>
<evidence type="ECO:0000256" key="14">
    <source>
        <dbReference type="ARBA" id="ARBA00051661"/>
    </source>
</evidence>
<dbReference type="Pfam" id="PF00919">
    <property type="entry name" value="UPF0004"/>
    <property type="match status" value="1"/>
</dbReference>
<evidence type="ECO:0000256" key="5">
    <source>
        <dbReference type="ARBA" id="ARBA00018810"/>
    </source>
</evidence>
<evidence type="ECO:0000256" key="6">
    <source>
        <dbReference type="ARBA" id="ARBA00022485"/>
    </source>
</evidence>
<dbReference type="InterPro" id="IPR006466">
    <property type="entry name" value="MiaB-like_arc_euk"/>
</dbReference>
<dbReference type="InterPro" id="IPR007197">
    <property type="entry name" value="rSAM"/>
</dbReference>
<dbReference type="PANTHER" id="PTHR11918:SF45">
    <property type="entry name" value="THREONYLCARBAMOYLADENOSINE TRNA METHYLTHIOTRANSFERASE"/>
    <property type="match status" value="1"/>
</dbReference>
<comment type="caution">
    <text evidence="19">The sequence shown here is derived from an EMBL/GenBank/DDBJ whole genome shotgun (WGS) entry which is preliminary data.</text>
</comment>
<dbReference type="InterPro" id="IPR023404">
    <property type="entry name" value="rSAM_horseshoe"/>
</dbReference>
<evidence type="ECO:0000259" key="18">
    <source>
        <dbReference type="PROSITE" id="PS51918"/>
    </source>
</evidence>
<keyword evidence="9" id="KW-0819">tRNA processing</keyword>
<keyword evidence="10" id="KW-0479">Metal-binding</keyword>
<evidence type="ECO:0000256" key="1">
    <source>
        <dbReference type="ARBA" id="ARBA00001966"/>
    </source>
</evidence>
<protein>
    <recommendedName>
        <fullName evidence="5">Threonylcarbamoyladenosine tRNA methylthiotransferase</fullName>
        <ecNumber evidence="4">2.8.4.5</ecNumber>
    </recommendedName>
    <alternativeName>
        <fullName evidence="13">tRNA-t(6)A37 methylthiotransferase</fullName>
    </alternativeName>
</protein>
<evidence type="ECO:0000256" key="15">
    <source>
        <dbReference type="SAM" id="MobiDB-lite"/>
    </source>
</evidence>
<evidence type="ECO:0000256" key="9">
    <source>
        <dbReference type="ARBA" id="ARBA00022694"/>
    </source>
</evidence>
<comment type="catalytic activity">
    <reaction evidence="14">
        <text>N(6)-L-threonylcarbamoyladenosine(37) in tRNA + (sulfur carrier)-SH + AH2 + 2 S-adenosyl-L-methionine = 2-methylsulfanyl-N(6)-L-threonylcarbamoyladenosine(37) in tRNA + (sulfur carrier)-H + 5'-deoxyadenosine + L-methionine + A + S-adenosyl-L-homocysteine + 2 H(+)</text>
        <dbReference type="Rhea" id="RHEA:37075"/>
        <dbReference type="Rhea" id="RHEA-COMP:10163"/>
        <dbReference type="Rhea" id="RHEA-COMP:11092"/>
        <dbReference type="Rhea" id="RHEA-COMP:14737"/>
        <dbReference type="Rhea" id="RHEA-COMP:14739"/>
        <dbReference type="ChEBI" id="CHEBI:13193"/>
        <dbReference type="ChEBI" id="CHEBI:15378"/>
        <dbReference type="ChEBI" id="CHEBI:17319"/>
        <dbReference type="ChEBI" id="CHEBI:17499"/>
        <dbReference type="ChEBI" id="CHEBI:29917"/>
        <dbReference type="ChEBI" id="CHEBI:57844"/>
        <dbReference type="ChEBI" id="CHEBI:57856"/>
        <dbReference type="ChEBI" id="CHEBI:59789"/>
        <dbReference type="ChEBI" id="CHEBI:64428"/>
        <dbReference type="ChEBI" id="CHEBI:74418"/>
        <dbReference type="ChEBI" id="CHEBI:74420"/>
        <dbReference type="EC" id="2.8.4.5"/>
    </reaction>
</comment>